<gene>
    <name evidence="1" type="ORF">EWU23_07325</name>
</gene>
<evidence type="ECO:0008006" key="3">
    <source>
        <dbReference type="Google" id="ProtNLM"/>
    </source>
</evidence>
<dbReference type="InterPro" id="IPR008969">
    <property type="entry name" value="CarboxyPept-like_regulatory"/>
</dbReference>
<keyword evidence="2" id="KW-1185">Reference proteome</keyword>
<comment type="caution">
    <text evidence="1">The sequence shown here is derived from an EMBL/GenBank/DDBJ whole genome shotgun (WGS) entry which is preliminary data.</text>
</comment>
<name>A0ABX0EXX8_9BACT</name>
<proteinExistence type="predicted"/>
<protein>
    <recommendedName>
        <fullName evidence="3">Carboxypeptidase-like regulatory domain-containing protein</fullName>
    </recommendedName>
</protein>
<evidence type="ECO:0000313" key="2">
    <source>
        <dbReference type="Proteomes" id="UP001318301"/>
    </source>
</evidence>
<dbReference type="SUPFAM" id="SSF49464">
    <property type="entry name" value="Carboxypeptidase regulatory domain-like"/>
    <property type="match status" value="1"/>
</dbReference>
<dbReference type="Proteomes" id="UP001318301">
    <property type="component" value="Unassembled WGS sequence"/>
</dbReference>
<dbReference type="Pfam" id="PF13715">
    <property type="entry name" value="CarbopepD_reg_2"/>
    <property type="match status" value="1"/>
</dbReference>
<accession>A0ABX0EXX8</accession>
<evidence type="ECO:0000313" key="1">
    <source>
        <dbReference type="EMBL" id="NGZ44283.1"/>
    </source>
</evidence>
<sequence length="297" mass="34135">MRKEIYYLRTCLMYVVLLLTSFIVHAQQHPIQLLSRADSAVIPFASVLFESRKLGFHTDEQGRFSITSKQAVDTIKIRAIGFGDTILIINKAHIKPNFIIFLEPNSTILQEVKVFSGNKSFTSMKPRKTGELQQWGGVGSQYGLLLDEEKLMGRKMTKVHFYLAHGGNFNYPFRIRIYSIKHGKPDIELTKESIVVRANHKGWNEFEISQYDLFVPDSGCLVAMEWLNFENLVSVDLILTQGKYAGQVLGMGDFGNRYMGFVKDDFSPWHFNGDYLPRYQLPDKSKFMNPMIRLTVK</sequence>
<reference evidence="1 2" key="1">
    <citation type="submission" date="2019-02" db="EMBL/GenBank/DDBJ databases">
        <title>Genome of a new Bacteroidetes strain.</title>
        <authorList>
            <person name="Pitt A."/>
        </authorList>
    </citation>
    <scope>NUCLEOTIDE SEQUENCE [LARGE SCALE GENOMIC DNA]</scope>
    <source>
        <strain evidence="1 2">50C-KIRBA</strain>
    </source>
</reference>
<dbReference type="EMBL" id="SEWW01000003">
    <property type="protein sequence ID" value="NGZ44283.1"/>
    <property type="molecule type" value="Genomic_DNA"/>
</dbReference>
<organism evidence="1 2">
    <name type="scientific">Aquirufa beregesia</name>
    <dbReference type="NCBI Taxonomy" id="2516556"/>
    <lineage>
        <taxon>Bacteria</taxon>
        <taxon>Pseudomonadati</taxon>
        <taxon>Bacteroidota</taxon>
        <taxon>Cytophagia</taxon>
        <taxon>Cytophagales</taxon>
        <taxon>Flectobacillaceae</taxon>
        <taxon>Aquirufa</taxon>
    </lineage>
</organism>